<keyword evidence="11" id="KW-1185">Reference proteome</keyword>
<evidence type="ECO:0000256" key="6">
    <source>
        <dbReference type="ARBA" id="ARBA00023136"/>
    </source>
</evidence>
<reference evidence="10 11" key="1">
    <citation type="submission" date="2019-01" db="EMBL/GenBank/DDBJ databases">
        <title>Lactibacter flavus gen. nov., sp. nov., a novel bacterium of the family Propionibacteriaceae isolated from raw milk and dairy products.</title>
        <authorList>
            <person name="Huptas C."/>
            <person name="Wenning M."/>
            <person name="Breitenwieser F."/>
            <person name="Doll E."/>
            <person name="Von Neubeck M."/>
            <person name="Busse H.-J."/>
            <person name="Scherer S."/>
        </authorList>
    </citation>
    <scope>NUCLEOTIDE SEQUENCE [LARGE SCALE GENOMIC DNA]</scope>
    <source>
        <strain evidence="10 11">KCTC 33808</strain>
    </source>
</reference>
<keyword evidence="4 8" id="KW-0812">Transmembrane</keyword>
<keyword evidence="3" id="KW-1003">Cell membrane</keyword>
<gene>
    <name evidence="10" type="ORF">ET989_03710</name>
</gene>
<dbReference type="EMBL" id="SDMQ01000002">
    <property type="protein sequence ID" value="TBT87479.1"/>
    <property type="molecule type" value="Genomic_DNA"/>
</dbReference>
<dbReference type="Pfam" id="PF03458">
    <property type="entry name" value="Gly_transporter"/>
    <property type="match status" value="2"/>
</dbReference>
<feature type="transmembrane region" description="Helical" evidence="8">
    <location>
        <begin position="140"/>
        <end position="159"/>
    </location>
</feature>
<dbReference type="InterPro" id="IPR005115">
    <property type="entry name" value="Gly_transporter"/>
</dbReference>
<dbReference type="Proteomes" id="UP000292373">
    <property type="component" value="Unassembled WGS sequence"/>
</dbReference>
<comment type="similarity">
    <text evidence="2">Belongs to the UPF0126 family.</text>
</comment>
<evidence type="ECO:0000256" key="1">
    <source>
        <dbReference type="ARBA" id="ARBA00004651"/>
    </source>
</evidence>
<evidence type="ECO:0000256" key="2">
    <source>
        <dbReference type="ARBA" id="ARBA00008193"/>
    </source>
</evidence>
<keyword evidence="6 8" id="KW-0472">Membrane</keyword>
<sequence length="237" mass="24412">MGVVANGLLGGAVARSKRFDIVGFATLAIISGLGGGMIRDVLLGAGYPVALVDPAYLSGALIAAFVAYLINLEGTWPRRALALADVLALGCWSATGTIKAASLGLQPVSSIMLGVITAVGGGMLRDVLVGRTPAVFGGNTLYASLAVVGSIEALALFHLGMADDGMGVSIVTCAVLGLLARRLGWMLPEPIDFNLRSALKPLDPRANVLRLKERNDRRANRNREASAADADGDQSGS</sequence>
<evidence type="ECO:0000313" key="10">
    <source>
        <dbReference type="EMBL" id="TBT87479.1"/>
    </source>
</evidence>
<protein>
    <submittedName>
        <fullName evidence="10">Trimeric intracellular cation channel family protein</fullName>
    </submittedName>
</protein>
<feature type="region of interest" description="Disordered" evidence="7">
    <location>
        <begin position="214"/>
        <end position="237"/>
    </location>
</feature>
<feature type="domain" description="Glycine transporter" evidence="9">
    <location>
        <begin position="1"/>
        <end position="70"/>
    </location>
</feature>
<evidence type="ECO:0000256" key="4">
    <source>
        <dbReference type="ARBA" id="ARBA00022692"/>
    </source>
</evidence>
<feature type="transmembrane region" description="Helical" evidence="8">
    <location>
        <begin position="21"/>
        <end position="38"/>
    </location>
</feature>
<dbReference type="PANTHER" id="PTHR30506">
    <property type="entry name" value="INNER MEMBRANE PROTEIN"/>
    <property type="match status" value="1"/>
</dbReference>
<feature type="transmembrane region" description="Helical" evidence="8">
    <location>
        <begin position="108"/>
        <end position="128"/>
    </location>
</feature>
<evidence type="ECO:0000256" key="8">
    <source>
        <dbReference type="SAM" id="Phobius"/>
    </source>
</evidence>
<dbReference type="PANTHER" id="PTHR30506:SF3">
    <property type="entry name" value="UPF0126 INNER MEMBRANE PROTEIN YADS-RELATED"/>
    <property type="match status" value="1"/>
</dbReference>
<feature type="domain" description="Glycine transporter" evidence="9">
    <location>
        <begin position="83"/>
        <end position="156"/>
    </location>
</feature>
<dbReference type="GO" id="GO:0005886">
    <property type="term" value="C:plasma membrane"/>
    <property type="evidence" value="ECO:0007669"/>
    <property type="project" value="UniProtKB-SubCell"/>
</dbReference>
<evidence type="ECO:0000256" key="5">
    <source>
        <dbReference type="ARBA" id="ARBA00022989"/>
    </source>
</evidence>
<dbReference type="OrthoDB" id="9791874at2"/>
<evidence type="ECO:0000259" key="9">
    <source>
        <dbReference type="Pfam" id="PF03458"/>
    </source>
</evidence>
<feature type="transmembrane region" description="Helical" evidence="8">
    <location>
        <begin position="50"/>
        <end position="70"/>
    </location>
</feature>
<name>A0A4Q9KGB6_9ACTN</name>
<feature type="compositionally biased region" description="Basic and acidic residues" evidence="7">
    <location>
        <begin position="214"/>
        <end position="226"/>
    </location>
</feature>
<evidence type="ECO:0000313" key="11">
    <source>
        <dbReference type="Proteomes" id="UP000292373"/>
    </source>
</evidence>
<dbReference type="AlphaFoldDB" id="A0A4Q9KGB6"/>
<comment type="caution">
    <text evidence="10">The sequence shown here is derived from an EMBL/GenBank/DDBJ whole genome shotgun (WGS) entry which is preliminary data.</text>
</comment>
<organism evidence="10 11">
    <name type="scientific">Propioniciclava sinopodophylli</name>
    <dbReference type="NCBI Taxonomy" id="1837344"/>
    <lineage>
        <taxon>Bacteria</taxon>
        <taxon>Bacillati</taxon>
        <taxon>Actinomycetota</taxon>
        <taxon>Actinomycetes</taxon>
        <taxon>Propionibacteriales</taxon>
        <taxon>Propionibacteriaceae</taxon>
        <taxon>Propioniciclava</taxon>
    </lineage>
</organism>
<proteinExistence type="inferred from homology"/>
<evidence type="ECO:0000256" key="7">
    <source>
        <dbReference type="SAM" id="MobiDB-lite"/>
    </source>
</evidence>
<keyword evidence="5 8" id="KW-1133">Transmembrane helix</keyword>
<feature type="compositionally biased region" description="Low complexity" evidence="7">
    <location>
        <begin position="227"/>
        <end position="237"/>
    </location>
</feature>
<comment type="subcellular location">
    <subcellularLocation>
        <location evidence="1">Cell membrane</location>
        <topology evidence="1">Multi-pass membrane protein</topology>
    </subcellularLocation>
</comment>
<accession>A0A4Q9KGB6</accession>
<evidence type="ECO:0000256" key="3">
    <source>
        <dbReference type="ARBA" id="ARBA00022475"/>
    </source>
</evidence>